<feature type="transmembrane region" description="Helical" evidence="1">
    <location>
        <begin position="37"/>
        <end position="57"/>
    </location>
</feature>
<feature type="transmembrane region" description="Helical" evidence="1">
    <location>
        <begin position="122"/>
        <end position="145"/>
    </location>
</feature>
<evidence type="ECO:0000313" key="2">
    <source>
        <dbReference type="EMBL" id="MFD1781774.1"/>
    </source>
</evidence>
<accession>A0ABW4MVP5</accession>
<dbReference type="Proteomes" id="UP001597237">
    <property type="component" value="Unassembled WGS sequence"/>
</dbReference>
<comment type="caution">
    <text evidence="2">The sequence shown here is derived from an EMBL/GenBank/DDBJ whole genome shotgun (WGS) entry which is preliminary data.</text>
</comment>
<proteinExistence type="predicted"/>
<keyword evidence="1" id="KW-0472">Membrane</keyword>
<keyword evidence="3" id="KW-1185">Reference proteome</keyword>
<keyword evidence="1" id="KW-1133">Transmembrane helix</keyword>
<dbReference type="RefSeq" id="WP_377281393.1">
    <property type="nucleotide sequence ID" value="NZ_JBHRSI010000003.1"/>
</dbReference>
<evidence type="ECO:0008006" key="4">
    <source>
        <dbReference type="Google" id="ProtNLM"/>
    </source>
</evidence>
<reference evidence="3" key="1">
    <citation type="journal article" date="2019" name="Int. J. Syst. Evol. Microbiol.">
        <title>The Global Catalogue of Microorganisms (GCM) 10K type strain sequencing project: providing services to taxonomists for standard genome sequencing and annotation.</title>
        <authorList>
            <consortium name="The Broad Institute Genomics Platform"/>
            <consortium name="The Broad Institute Genome Sequencing Center for Infectious Disease"/>
            <person name="Wu L."/>
            <person name="Ma J."/>
        </authorList>
    </citation>
    <scope>NUCLEOTIDE SEQUENCE [LARGE SCALE GENOMIC DNA]</scope>
    <source>
        <strain evidence="3">DFY28</strain>
    </source>
</reference>
<feature type="transmembrane region" description="Helical" evidence="1">
    <location>
        <begin position="157"/>
        <end position="175"/>
    </location>
</feature>
<sequence>MDILMSTHIAGGVLALLAGGVAIAARKGGALHTRVGAAFVASMLVLGATATMLDVLQGKPAEALGGLVACYFVITAWLAARRRDGTTGRGEIAACLAILAVGAAMAWFGLSTAASPTPVGRGPVLALAAICLLAGGLDLNAILRTRLGPAQRISRHLWRMCFGFFIATGSFFLGQQDVMPEAVRGSPALYALAFAPFAAMAFWLARVRLARRPSRRLSPTPG</sequence>
<protein>
    <recommendedName>
        <fullName evidence="4">DUF2306 domain-containing protein</fullName>
    </recommendedName>
</protein>
<evidence type="ECO:0000256" key="1">
    <source>
        <dbReference type="SAM" id="Phobius"/>
    </source>
</evidence>
<evidence type="ECO:0000313" key="3">
    <source>
        <dbReference type="Proteomes" id="UP001597237"/>
    </source>
</evidence>
<feature type="transmembrane region" description="Helical" evidence="1">
    <location>
        <begin position="92"/>
        <end position="110"/>
    </location>
</feature>
<feature type="transmembrane region" description="Helical" evidence="1">
    <location>
        <begin position="187"/>
        <end position="205"/>
    </location>
</feature>
<feature type="transmembrane region" description="Helical" evidence="1">
    <location>
        <begin position="6"/>
        <end position="25"/>
    </location>
</feature>
<gene>
    <name evidence="2" type="ORF">ACFSC0_00065</name>
</gene>
<name>A0ABW4MVP5_9CAUL</name>
<organism evidence="2 3">
    <name type="scientific">Phenylobacterium terrae</name>
    <dbReference type="NCBI Taxonomy" id="2665495"/>
    <lineage>
        <taxon>Bacteria</taxon>
        <taxon>Pseudomonadati</taxon>
        <taxon>Pseudomonadota</taxon>
        <taxon>Alphaproteobacteria</taxon>
        <taxon>Caulobacterales</taxon>
        <taxon>Caulobacteraceae</taxon>
        <taxon>Phenylobacterium</taxon>
    </lineage>
</organism>
<keyword evidence="1" id="KW-0812">Transmembrane</keyword>
<feature type="transmembrane region" description="Helical" evidence="1">
    <location>
        <begin position="63"/>
        <end position="80"/>
    </location>
</feature>
<dbReference type="EMBL" id="JBHUEY010000001">
    <property type="protein sequence ID" value="MFD1781774.1"/>
    <property type="molecule type" value="Genomic_DNA"/>
</dbReference>